<name>A0A1Q4HF45_9MYCO</name>
<dbReference type="Proteomes" id="UP000191039">
    <property type="component" value="Unassembled WGS sequence"/>
</dbReference>
<feature type="region of interest" description="Disordered" evidence="1">
    <location>
        <begin position="30"/>
        <end position="52"/>
    </location>
</feature>
<evidence type="ECO:0000256" key="1">
    <source>
        <dbReference type="SAM" id="MobiDB-lite"/>
    </source>
</evidence>
<dbReference type="EMBL" id="MIJD01000196">
    <property type="protein sequence ID" value="OPE53008.1"/>
    <property type="molecule type" value="Genomic_DNA"/>
</dbReference>
<dbReference type="EMBL" id="PDCR01000052">
    <property type="protein sequence ID" value="PEG51442.1"/>
    <property type="molecule type" value="Genomic_DNA"/>
</dbReference>
<evidence type="ECO:0000313" key="2">
    <source>
        <dbReference type="EMBL" id="OPE53008.1"/>
    </source>
</evidence>
<organism evidence="3 5">
    <name type="scientific">Mycolicibacterium diernhoferi</name>
    <dbReference type="NCBI Taxonomy" id="1801"/>
    <lineage>
        <taxon>Bacteria</taxon>
        <taxon>Bacillati</taxon>
        <taxon>Actinomycetota</taxon>
        <taxon>Actinomycetes</taxon>
        <taxon>Mycobacteriales</taxon>
        <taxon>Mycobacteriaceae</taxon>
        <taxon>Mycolicibacterium</taxon>
    </lineage>
</organism>
<comment type="caution">
    <text evidence="3">The sequence shown here is derived from an EMBL/GenBank/DDBJ whole genome shotgun (WGS) entry which is preliminary data.</text>
</comment>
<reference evidence="2 4" key="1">
    <citation type="submission" date="2016-09" db="EMBL/GenBank/DDBJ databases">
        <title>genome sequences of unsequenced Mycobacteria.</title>
        <authorList>
            <person name="Greninger A.L."/>
            <person name="Jerome K.R."/>
            <person name="Mcnair B."/>
            <person name="Wallis C."/>
            <person name="Fang F."/>
        </authorList>
    </citation>
    <scope>NUCLEOTIDE SEQUENCE [LARGE SCALE GENOMIC DNA]</scope>
    <source>
        <strain evidence="2 4">BM1</strain>
    </source>
</reference>
<accession>A0A1Q4HF45</accession>
<dbReference type="Proteomes" id="UP000220340">
    <property type="component" value="Unassembled WGS sequence"/>
</dbReference>
<dbReference type="OrthoDB" id="4451283at2"/>
<evidence type="ECO:0000313" key="5">
    <source>
        <dbReference type="Proteomes" id="UP000220340"/>
    </source>
</evidence>
<evidence type="ECO:0000313" key="3">
    <source>
        <dbReference type="EMBL" id="PEG51442.1"/>
    </source>
</evidence>
<sequence>MVAAMDLEKHRKERAEQVEQLRQRIAEVSGRMATPGARRVSGDGLQSAPESLLETPDRPINAAVEALPEPEDPGPLSRLLPRGTVAVLSGARSPVLRMVAAATADGGHVAIVGQPDIGLMAAVEMGADLSRVAVIPYPGSDPVEVAAVLLDGLDLVVLGLGGRSVPMSRARAVTARARQKGCTLLVTGGDWYGASARLDARVCGYEMAGAGGAAVPGRGRIGRVRVDTRTRSRIPGRPRIAVGG</sequence>
<proteinExistence type="predicted"/>
<keyword evidence="5" id="KW-1185">Reference proteome</keyword>
<protein>
    <submittedName>
        <fullName evidence="3">Uncharacterized protein</fullName>
    </submittedName>
</protein>
<dbReference type="STRING" id="1801.BRW64_12190"/>
<dbReference type="RefSeq" id="WP_073856481.1">
    <property type="nucleotide sequence ID" value="NZ_BAAATC010000011.1"/>
</dbReference>
<evidence type="ECO:0000313" key="4">
    <source>
        <dbReference type="Proteomes" id="UP000191039"/>
    </source>
</evidence>
<gene>
    <name evidence="2" type="ORF">BV510_17825</name>
    <name evidence="3" type="ORF">CRI78_26690</name>
</gene>
<reference evidence="3 5" key="2">
    <citation type="submission" date="2017-10" db="EMBL/GenBank/DDBJ databases">
        <title>The new phylogeny of genus Mycobacterium.</title>
        <authorList>
            <person name="Tortoli E."/>
            <person name="Trovato A."/>
            <person name="Cirillo D.M."/>
        </authorList>
    </citation>
    <scope>NUCLEOTIDE SEQUENCE [LARGE SCALE GENOMIC DNA]</scope>
    <source>
        <strain evidence="3 5">IP141170001</strain>
    </source>
</reference>
<dbReference type="AlphaFoldDB" id="A0A1Q4HF45"/>